<evidence type="ECO:0000256" key="1">
    <source>
        <dbReference type="ARBA" id="ARBA00025704"/>
    </source>
</evidence>
<dbReference type="GO" id="GO:0005886">
    <property type="term" value="C:plasma membrane"/>
    <property type="evidence" value="ECO:0007669"/>
    <property type="project" value="TreeGrafter"/>
</dbReference>
<sequence length="575" mass="67028">MTVQTLLDTIKLQTRPNEDLALIKKAYEFAAKVHEGQKRKSGEPYIVHPLATALRLTQMRLDTPTIAAALLHDVCEDTQFSSKDVQKEFGDEIAFLVEGVTKLDKIRYRGTERSAESLRKMFIAIAEDIRIVLIKLVDRLHNMETLEYLPPEKQKRIALETLEIYAPLAYRLGIKDLSGKLEDLAFPYVHPKEHDWLMRTTRERYQEWDEYLKRVKPLLIETLTKEGVRFLDVHARAKHYYSLYKKLIQRDMDVTKIVDIVALRVIVPEVEDCYTTLGVIHHQWRPLPGRIKDYIALPKSNGYRSLHTTVFGPEERPLEIQTRTPEMHEEAEYGIAAHWAYSESKRNDAKSYTENRTSFMNQRQFAWIQQLHEWQKEFEKPNEFLESVKIDFFKDRIFVLTPRGDVFDLPEGSTPVDFAYHVHTDIGNTAMGARVNGKMVALDHQLKNGDVVAILTQKNKKPSRDWLEFVKSAQARKKVTTTLKKAEEEHRFEKKRGKTVELQLTARDRVGLLRDITHILARHKISMHNVTTESKNRMHPFIKLQAAFKSRTELEKIMVKLKEVKGVEEVGYKFL</sequence>
<evidence type="ECO:0000313" key="6">
    <source>
        <dbReference type="EMBL" id="OGZ98447.1"/>
    </source>
</evidence>
<dbReference type="NCBIfam" id="TIGR00691">
    <property type="entry name" value="spoT_relA"/>
    <property type="match status" value="1"/>
</dbReference>
<dbReference type="Gene3D" id="3.30.460.10">
    <property type="entry name" value="Beta Polymerase, domain 2"/>
    <property type="match status" value="1"/>
</dbReference>
<dbReference type="FunFam" id="3.30.460.10:FF:000001">
    <property type="entry name" value="GTP pyrophosphokinase RelA"/>
    <property type="match status" value="1"/>
</dbReference>
<organism evidence="6 7">
    <name type="scientific">Candidatus Sungbacteria bacterium RIFCSPHIGHO2_02_FULL_47_11</name>
    <dbReference type="NCBI Taxonomy" id="1802270"/>
    <lineage>
        <taxon>Bacteria</taxon>
        <taxon>Candidatus Sungiibacteriota</taxon>
    </lineage>
</organism>
<dbReference type="PROSITE" id="PS51880">
    <property type="entry name" value="TGS"/>
    <property type="match status" value="1"/>
</dbReference>
<dbReference type="Proteomes" id="UP000179023">
    <property type="component" value="Unassembled WGS sequence"/>
</dbReference>
<comment type="function">
    <text evidence="2">In eubacteria ppGpp (guanosine 3'-diphosphate 5'-diphosphate) is a mediator of the stringent response that coordinates a variety of cellular activities in response to changes in nutritional abundance.</text>
</comment>
<comment type="pathway">
    <text evidence="1">Purine metabolism.</text>
</comment>
<dbReference type="CDD" id="cd01668">
    <property type="entry name" value="TGS_RSH"/>
    <property type="match status" value="1"/>
</dbReference>
<protein>
    <recommendedName>
        <fullName evidence="8">GTP pyrophosphokinase</fullName>
    </recommendedName>
</protein>
<feature type="domain" description="TGS" evidence="5">
    <location>
        <begin position="393"/>
        <end position="456"/>
    </location>
</feature>
<dbReference type="InterPro" id="IPR033655">
    <property type="entry name" value="TGS_RelA/SpoT"/>
</dbReference>
<dbReference type="Gene3D" id="1.10.3210.10">
    <property type="entry name" value="Hypothetical protein af1432"/>
    <property type="match status" value="1"/>
</dbReference>
<dbReference type="SUPFAM" id="SSF109604">
    <property type="entry name" value="HD-domain/PDEase-like"/>
    <property type="match status" value="1"/>
</dbReference>
<feature type="domain" description="ACT" evidence="3">
    <location>
        <begin position="501"/>
        <end position="575"/>
    </location>
</feature>
<dbReference type="InterPro" id="IPR007685">
    <property type="entry name" value="RelA_SpoT"/>
</dbReference>
<dbReference type="Pfam" id="PF02824">
    <property type="entry name" value="TGS"/>
    <property type="match status" value="1"/>
</dbReference>
<dbReference type="STRING" id="1802270.A3C07_04475"/>
<dbReference type="InterPro" id="IPR043519">
    <property type="entry name" value="NT_sf"/>
</dbReference>
<dbReference type="PROSITE" id="PS51671">
    <property type="entry name" value="ACT"/>
    <property type="match status" value="1"/>
</dbReference>
<gene>
    <name evidence="6" type="ORF">A3C07_04475</name>
</gene>
<dbReference type="Gene3D" id="3.10.20.30">
    <property type="match status" value="1"/>
</dbReference>
<dbReference type="FunFam" id="3.10.20.30:FF:000002">
    <property type="entry name" value="GTP pyrophosphokinase (RelA/SpoT)"/>
    <property type="match status" value="1"/>
</dbReference>
<accession>A0A1G2KG72</accession>
<dbReference type="Gene3D" id="3.30.70.260">
    <property type="match status" value="1"/>
</dbReference>
<feature type="domain" description="HD" evidence="4">
    <location>
        <begin position="45"/>
        <end position="143"/>
    </location>
</feature>
<reference evidence="6 7" key="1">
    <citation type="journal article" date="2016" name="Nat. Commun.">
        <title>Thousands of microbial genomes shed light on interconnected biogeochemical processes in an aquifer system.</title>
        <authorList>
            <person name="Anantharaman K."/>
            <person name="Brown C.T."/>
            <person name="Hug L.A."/>
            <person name="Sharon I."/>
            <person name="Castelle C.J."/>
            <person name="Probst A.J."/>
            <person name="Thomas B.C."/>
            <person name="Singh A."/>
            <person name="Wilkins M.J."/>
            <person name="Karaoz U."/>
            <person name="Brodie E.L."/>
            <person name="Williams K.H."/>
            <person name="Hubbard S.S."/>
            <person name="Banfield J.F."/>
        </authorList>
    </citation>
    <scope>NUCLEOTIDE SEQUENCE [LARGE SCALE GENOMIC DNA]</scope>
</reference>
<comment type="caution">
    <text evidence="6">The sequence shown here is derived from an EMBL/GenBank/DDBJ whole genome shotgun (WGS) entry which is preliminary data.</text>
</comment>
<dbReference type="PROSITE" id="PS51831">
    <property type="entry name" value="HD"/>
    <property type="match status" value="1"/>
</dbReference>
<dbReference type="SMART" id="SM00954">
    <property type="entry name" value="RelA_SpoT"/>
    <property type="match status" value="1"/>
</dbReference>
<dbReference type="InterPro" id="IPR004811">
    <property type="entry name" value="RelA/Spo_fam"/>
</dbReference>
<dbReference type="SMART" id="SM00471">
    <property type="entry name" value="HDc"/>
    <property type="match status" value="1"/>
</dbReference>
<dbReference type="InterPro" id="IPR006674">
    <property type="entry name" value="HD_domain"/>
</dbReference>
<dbReference type="PANTHER" id="PTHR21262">
    <property type="entry name" value="GUANOSINE-3',5'-BIS DIPHOSPHATE 3'-PYROPHOSPHOHYDROLASE"/>
    <property type="match status" value="1"/>
</dbReference>
<evidence type="ECO:0000313" key="7">
    <source>
        <dbReference type="Proteomes" id="UP000179023"/>
    </source>
</evidence>
<dbReference type="InterPro" id="IPR004095">
    <property type="entry name" value="TGS"/>
</dbReference>
<dbReference type="Pfam" id="PF04607">
    <property type="entry name" value="RelA_SpoT"/>
    <property type="match status" value="1"/>
</dbReference>
<dbReference type="CDD" id="cd00077">
    <property type="entry name" value="HDc"/>
    <property type="match status" value="1"/>
</dbReference>
<dbReference type="EMBL" id="MHQI01000065">
    <property type="protein sequence ID" value="OGZ98447.1"/>
    <property type="molecule type" value="Genomic_DNA"/>
</dbReference>
<dbReference type="InterPro" id="IPR003607">
    <property type="entry name" value="HD/PDEase_dom"/>
</dbReference>
<dbReference type="AlphaFoldDB" id="A0A1G2KG72"/>
<evidence type="ECO:0008006" key="8">
    <source>
        <dbReference type="Google" id="ProtNLM"/>
    </source>
</evidence>
<dbReference type="InterPro" id="IPR002912">
    <property type="entry name" value="ACT_dom"/>
</dbReference>
<dbReference type="SUPFAM" id="SSF55021">
    <property type="entry name" value="ACT-like"/>
    <property type="match status" value="1"/>
</dbReference>
<dbReference type="GO" id="GO:0015969">
    <property type="term" value="P:guanosine tetraphosphate metabolic process"/>
    <property type="evidence" value="ECO:0007669"/>
    <property type="project" value="InterPro"/>
</dbReference>
<dbReference type="FunFam" id="1.10.3210.10:FF:000001">
    <property type="entry name" value="GTP pyrophosphokinase RelA"/>
    <property type="match status" value="1"/>
</dbReference>
<dbReference type="CDD" id="cd05399">
    <property type="entry name" value="NT_Rel-Spo_like"/>
    <property type="match status" value="1"/>
</dbReference>
<dbReference type="InterPro" id="IPR012675">
    <property type="entry name" value="Beta-grasp_dom_sf"/>
</dbReference>
<name>A0A1G2KG72_9BACT</name>
<dbReference type="Pfam" id="PF13291">
    <property type="entry name" value="ACT_4"/>
    <property type="match status" value="1"/>
</dbReference>
<dbReference type="CDD" id="cd04876">
    <property type="entry name" value="ACT_RelA-SpoT"/>
    <property type="match status" value="1"/>
</dbReference>
<comment type="similarity">
    <text evidence="2">Belongs to the relA/spoT family.</text>
</comment>
<evidence type="ECO:0000256" key="2">
    <source>
        <dbReference type="RuleBase" id="RU003847"/>
    </source>
</evidence>
<evidence type="ECO:0000259" key="3">
    <source>
        <dbReference type="PROSITE" id="PS51671"/>
    </source>
</evidence>
<dbReference type="PANTHER" id="PTHR21262:SF31">
    <property type="entry name" value="GTP PYROPHOSPHOKINASE"/>
    <property type="match status" value="1"/>
</dbReference>
<evidence type="ECO:0000259" key="5">
    <source>
        <dbReference type="PROSITE" id="PS51880"/>
    </source>
</evidence>
<dbReference type="Pfam" id="PF13328">
    <property type="entry name" value="HD_4"/>
    <property type="match status" value="1"/>
</dbReference>
<evidence type="ECO:0000259" key="4">
    <source>
        <dbReference type="PROSITE" id="PS51831"/>
    </source>
</evidence>
<dbReference type="SUPFAM" id="SSF81301">
    <property type="entry name" value="Nucleotidyltransferase"/>
    <property type="match status" value="1"/>
</dbReference>
<dbReference type="InterPro" id="IPR012676">
    <property type="entry name" value="TGS-like"/>
</dbReference>
<dbReference type="InterPro" id="IPR045865">
    <property type="entry name" value="ACT-like_dom_sf"/>
</dbReference>
<dbReference type="SUPFAM" id="SSF81271">
    <property type="entry name" value="TGS-like"/>
    <property type="match status" value="1"/>
</dbReference>
<proteinExistence type="inferred from homology"/>